<accession>A0A2K3KUE6</accession>
<comment type="caution">
    <text evidence="1">The sequence shown here is derived from an EMBL/GenBank/DDBJ whole genome shotgun (WGS) entry which is preliminary data.</text>
</comment>
<feature type="non-terminal residue" evidence="1">
    <location>
        <position position="36"/>
    </location>
</feature>
<name>A0A2K3KUE6_TRIPR</name>
<dbReference type="Proteomes" id="UP000236291">
    <property type="component" value="Unassembled WGS sequence"/>
</dbReference>
<reference evidence="1 2" key="2">
    <citation type="journal article" date="2017" name="Front. Plant Sci.">
        <title>Gene Classification and Mining of Molecular Markers Useful in Red Clover (Trifolium pratense) Breeding.</title>
        <authorList>
            <person name="Istvanek J."/>
            <person name="Dluhosova J."/>
            <person name="Dluhos P."/>
            <person name="Patkova L."/>
            <person name="Nedelnik J."/>
            <person name="Repkova J."/>
        </authorList>
    </citation>
    <scope>NUCLEOTIDE SEQUENCE [LARGE SCALE GENOMIC DNA]</scope>
    <source>
        <strain evidence="2">cv. Tatra</strain>
        <tissue evidence="1">Young leaves</tissue>
    </source>
</reference>
<reference evidence="1 2" key="1">
    <citation type="journal article" date="2014" name="Am. J. Bot.">
        <title>Genome assembly and annotation for red clover (Trifolium pratense; Fabaceae).</title>
        <authorList>
            <person name="Istvanek J."/>
            <person name="Jaros M."/>
            <person name="Krenek A."/>
            <person name="Repkova J."/>
        </authorList>
    </citation>
    <scope>NUCLEOTIDE SEQUENCE [LARGE SCALE GENOMIC DNA]</scope>
    <source>
        <strain evidence="2">cv. Tatra</strain>
        <tissue evidence="1">Young leaves</tissue>
    </source>
</reference>
<sequence length="36" mass="4499">MIVWWWREIGGIDEWWWREKRGLAERGRRGVVNGEE</sequence>
<proteinExistence type="predicted"/>
<evidence type="ECO:0000313" key="2">
    <source>
        <dbReference type="Proteomes" id="UP000236291"/>
    </source>
</evidence>
<dbReference type="EMBL" id="ASHM01110463">
    <property type="protein sequence ID" value="PNX69907.1"/>
    <property type="molecule type" value="Genomic_DNA"/>
</dbReference>
<protein>
    <submittedName>
        <fullName evidence="1">Uncharacterized protein</fullName>
    </submittedName>
</protein>
<gene>
    <name evidence="1" type="ORF">L195_g056978</name>
</gene>
<organism evidence="1 2">
    <name type="scientific">Trifolium pratense</name>
    <name type="common">Red clover</name>
    <dbReference type="NCBI Taxonomy" id="57577"/>
    <lineage>
        <taxon>Eukaryota</taxon>
        <taxon>Viridiplantae</taxon>
        <taxon>Streptophyta</taxon>
        <taxon>Embryophyta</taxon>
        <taxon>Tracheophyta</taxon>
        <taxon>Spermatophyta</taxon>
        <taxon>Magnoliopsida</taxon>
        <taxon>eudicotyledons</taxon>
        <taxon>Gunneridae</taxon>
        <taxon>Pentapetalae</taxon>
        <taxon>rosids</taxon>
        <taxon>fabids</taxon>
        <taxon>Fabales</taxon>
        <taxon>Fabaceae</taxon>
        <taxon>Papilionoideae</taxon>
        <taxon>50 kb inversion clade</taxon>
        <taxon>NPAAA clade</taxon>
        <taxon>Hologalegina</taxon>
        <taxon>IRL clade</taxon>
        <taxon>Trifolieae</taxon>
        <taxon>Trifolium</taxon>
    </lineage>
</organism>
<dbReference type="AlphaFoldDB" id="A0A2K3KUE6"/>
<evidence type="ECO:0000313" key="1">
    <source>
        <dbReference type="EMBL" id="PNX69907.1"/>
    </source>
</evidence>